<sequence length="44" mass="4840">MDARGSFPADVLERARVLGTRASKEGAEVLAADEIERRLKQARV</sequence>
<keyword evidence="2" id="KW-1185">Reference proteome</keyword>
<reference evidence="1" key="1">
    <citation type="submission" date="2013-05" db="EMBL/GenBank/DDBJ databases">
        <title>Genome assembly of Cystobacter fuscus DSM 2262.</title>
        <authorList>
            <person name="Sharma G."/>
            <person name="Khatri I."/>
            <person name="Kaur C."/>
            <person name="Mayilraj S."/>
            <person name="Subramanian S."/>
        </authorList>
    </citation>
    <scope>NUCLEOTIDE SEQUENCE [LARGE SCALE GENOMIC DNA]</scope>
    <source>
        <strain evidence="1">DSM 2262</strain>
    </source>
</reference>
<dbReference type="RefSeq" id="WP_002627671.1">
    <property type="nucleotide sequence ID" value="NZ_ANAH02000066.1"/>
</dbReference>
<name>S9P1E8_CYSF2</name>
<protein>
    <submittedName>
        <fullName evidence="1">Uncharacterized protein</fullName>
    </submittedName>
</protein>
<evidence type="ECO:0000313" key="2">
    <source>
        <dbReference type="Proteomes" id="UP000011682"/>
    </source>
</evidence>
<organism evidence="1 2">
    <name type="scientific">Cystobacter fuscus (strain ATCC 25194 / DSM 2262 / NBRC 100088 / M29)</name>
    <dbReference type="NCBI Taxonomy" id="1242864"/>
    <lineage>
        <taxon>Bacteria</taxon>
        <taxon>Pseudomonadati</taxon>
        <taxon>Myxococcota</taxon>
        <taxon>Myxococcia</taxon>
        <taxon>Myxococcales</taxon>
        <taxon>Cystobacterineae</taxon>
        <taxon>Archangiaceae</taxon>
        <taxon>Cystobacter</taxon>
    </lineage>
</organism>
<evidence type="ECO:0000313" key="1">
    <source>
        <dbReference type="EMBL" id="EPX56082.1"/>
    </source>
</evidence>
<dbReference type="EMBL" id="ANAH02000066">
    <property type="protein sequence ID" value="EPX56082.1"/>
    <property type="molecule type" value="Genomic_DNA"/>
</dbReference>
<dbReference type="AlphaFoldDB" id="S9P1E8"/>
<accession>S9P1E8</accession>
<dbReference type="Proteomes" id="UP000011682">
    <property type="component" value="Unassembled WGS sequence"/>
</dbReference>
<proteinExistence type="predicted"/>
<comment type="caution">
    <text evidence="1">The sequence shown here is derived from an EMBL/GenBank/DDBJ whole genome shotgun (WGS) entry which is preliminary data.</text>
</comment>
<gene>
    <name evidence="1" type="ORF">D187_007424</name>
</gene>